<feature type="domain" description="Histidine kinase" evidence="11">
    <location>
        <begin position="607"/>
        <end position="816"/>
    </location>
</feature>
<dbReference type="InterPro" id="IPR003439">
    <property type="entry name" value="ABC_transporter-like_ATP-bd"/>
</dbReference>
<dbReference type="InterPro" id="IPR029016">
    <property type="entry name" value="GAF-like_dom_sf"/>
</dbReference>
<evidence type="ECO:0000259" key="12">
    <source>
        <dbReference type="PROSITE" id="PS50893"/>
    </source>
</evidence>
<dbReference type="SMART" id="SM00382">
    <property type="entry name" value="AAA"/>
    <property type="match status" value="1"/>
</dbReference>
<evidence type="ECO:0000256" key="2">
    <source>
        <dbReference type="ARBA" id="ARBA00004236"/>
    </source>
</evidence>
<protein>
    <recommendedName>
        <fullName evidence="3">histidine kinase</fullName>
        <ecNumber evidence="3">2.7.13.3</ecNumber>
    </recommendedName>
</protein>
<keyword evidence="7" id="KW-0418">Kinase</keyword>
<dbReference type="FunFam" id="1.10.287.130:FF:000001">
    <property type="entry name" value="Two-component sensor histidine kinase"/>
    <property type="match status" value="1"/>
</dbReference>
<dbReference type="SUPFAM" id="SSF52540">
    <property type="entry name" value="P-loop containing nucleoside triphosphate hydrolases"/>
    <property type="match status" value="1"/>
</dbReference>
<evidence type="ECO:0000256" key="6">
    <source>
        <dbReference type="ARBA" id="ARBA00022741"/>
    </source>
</evidence>
<evidence type="ECO:0000256" key="3">
    <source>
        <dbReference type="ARBA" id="ARBA00012438"/>
    </source>
</evidence>
<evidence type="ECO:0000313" key="14">
    <source>
        <dbReference type="Proteomes" id="UP000284057"/>
    </source>
</evidence>
<dbReference type="Proteomes" id="UP000284057">
    <property type="component" value="Unassembled WGS sequence"/>
</dbReference>
<dbReference type="InterPro" id="IPR050107">
    <property type="entry name" value="ABC_carbohydrate_import_ATPase"/>
</dbReference>
<keyword evidence="5" id="KW-0808">Transferase</keyword>
<dbReference type="InterPro" id="IPR003661">
    <property type="entry name" value="HisK_dim/P_dom"/>
</dbReference>
<keyword evidence="4" id="KW-0597">Phosphoprotein</keyword>
<dbReference type="InterPro" id="IPR036097">
    <property type="entry name" value="HisK_dim/P_sf"/>
</dbReference>
<dbReference type="PRINTS" id="PR00344">
    <property type="entry name" value="BCTRLSENSOR"/>
</dbReference>
<evidence type="ECO:0000256" key="9">
    <source>
        <dbReference type="ARBA" id="ARBA00023012"/>
    </source>
</evidence>
<dbReference type="CDD" id="cd00075">
    <property type="entry name" value="HATPase"/>
    <property type="match status" value="1"/>
</dbReference>
<dbReference type="InterPro" id="IPR036890">
    <property type="entry name" value="HATPase_C_sf"/>
</dbReference>
<evidence type="ECO:0000259" key="11">
    <source>
        <dbReference type="PROSITE" id="PS50109"/>
    </source>
</evidence>
<dbReference type="Gene3D" id="3.30.450.40">
    <property type="match status" value="1"/>
</dbReference>
<dbReference type="InterPro" id="IPR003594">
    <property type="entry name" value="HATPase_dom"/>
</dbReference>
<comment type="catalytic activity">
    <reaction evidence="1">
        <text>ATP + protein L-histidine = ADP + protein N-phospho-L-histidine.</text>
        <dbReference type="EC" id="2.7.13.3"/>
    </reaction>
</comment>
<dbReference type="Pfam" id="PF13185">
    <property type="entry name" value="GAF_2"/>
    <property type="match status" value="1"/>
</dbReference>
<dbReference type="EMBL" id="QUAL01000008">
    <property type="protein sequence ID" value="RIQ37390.1"/>
    <property type="molecule type" value="Genomic_DNA"/>
</dbReference>
<dbReference type="Gene3D" id="1.10.287.130">
    <property type="match status" value="1"/>
</dbReference>
<keyword evidence="8 13" id="KW-0067">ATP-binding</keyword>
<evidence type="ECO:0000256" key="7">
    <source>
        <dbReference type="ARBA" id="ARBA00022777"/>
    </source>
</evidence>
<dbReference type="GO" id="GO:0005886">
    <property type="term" value="C:plasma membrane"/>
    <property type="evidence" value="ECO:0007669"/>
    <property type="project" value="UniProtKB-SubCell"/>
</dbReference>
<dbReference type="SUPFAM" id="SSF47384">
    <property type="entry name" value="Homodimeric domain of signal transducing histidine kinase"/>
    <property type="match status" value="1"/>
</dbReference>
<dbReference type="InterPro" id="IPR003018">
    <property type="entry name" value="GAF"/>
</dbReference>
<dbReference type="GO" id="GO:0000155">
    <property type="term" value="F:phosphorelay sensor kinase activity"/>
    <property type="evidence" value="ECO:0007669"/>
    <property type="project" value="InterPro"/>
</dbReference>
<dbReference type="PROSITE" id="PS50109">
    <property type="entry name" value="HIS_KIN"/>
    <property type="match status" value="1"/>
</dbReference>
<evidence type="ECO:0000256" key="10">
    <source>
        <dbReference type="SAM" id="MobiDB-lite"/>
    </source>
</evidence>
<evidence type="ECO:0000256" key="8">
    <source>
        <dbReference type="ARBA" id="ARBA00022840"/>
    </source>
</evidence>
<dbReference type="GO" id="GO:0016887">
    <property type="term" value="F:ATP hydrolysis activity"/>
    <property type="evidence" value="ECO:0007669"/>
    <property type="project" value="InterPro"/>
</dbReference>
<dbReference type="Pfam" id="PF00005">
    <property type="entry name" value="ABC_tran"/>
    <property type="match status" value="1"/>
</dbReference>
<dbReference type="SUPFAM" id="SSF55874">
    <property type="entry name" value="ATPase domain of HSP90 chaperone/DNA topoisomerase II/histidine kinase"/>
    <property type="match status" value="1"/>
</dbReference>
<dbReference type="Pfam" id="PF00512">
    <property type="entry name" value="HisKA"/>
    <property type="match status" value="1"/>
</dbReference>
<sequence>MTRPWHAGREISRQRGDDGAMTDGDGRRGSAAPILELRGVTKRYGRLRALDGVSLSVRGGEIVAVVGENGAGKSTLVRCIAGDTDVDEGQVEVVPGTDRASGGARPPVAVVWQDLGLCDDLDVVANIFLGREHSRLLLAEGRMAADARHALERFGSQLTDVRARVDTLSRGQRQEVALARALSTGADLLVLDEPTASLSVLRRAEIMRVLADLRDAGRAILLVSHDLDEVFALADRIVVLRHGRVVAAVSPAEVHSDDVAALMSGIETESAARRQLNRLKSLVEQLSAADPAASLPLVVSATAAALDQDMLCVHLLDRGPRGPLLRRTAAIGVPPALAEDAALVPVGTAGGLVGTAAALGQLVVMDDIGDEASWTGYLEQASAAGVRSAWSAPIVGSAGVLGTITGFGTSAGRLDADRRELVSLYAGHAASAIERERLIEEVSRRNEILESLRAMLETLAGPDRVDGGLSAALLALCRGLGARSAGMLLTGVTGITGGEPRWVHIDLDEPGGPDLRELAETAPAGVDRPQRLGDGLAIAGLPIPGGTGLLLARWDDPAEPGRDAVELLDDARRSLALALEREMLERARQEAAAARRSQQLQREVLQHLSHELRTPLTAIHGYASTLQQRDLVWDPESIDRFLAAITTESARMERLVGDLLDSSAIESGLLRLRPDWTDVRLVLEAARSCVPQHERIEVDVAAGLPPIWADHDRLEQVFVNLLENAVRHGGPDGAVRVSAAAVDHGTAVEVVVSDDGDGIPPDVAERIFQPRVRGEGSTGAGLGLAIVRGIAEAHGGRVELVAGPESSFRVRLPVEPADEVSHD</sequence>
<dbReference type="InterPro" id="IPR005467">
    <property type="entry name" value="His_kinase_dom"/>
</dbReference>
<name>A0A418KXQ3_9ACTN</name>
<gene>
    <name evidence="13" type="ORF">DY240_00970</name>
</gene>
<evidence type="ECO:0000256" key="4">
    <source>
        <dbReference type="ARBA" id="ARBA00022553"/>
    </source>
</evidence>
<evidence type="ECO:0000313" key="13">
    <source>
        <dbReference type="EMBL" id="RIQ37390.1"/>
    </source>
</evidence>
<dbReference type="AlphaFoldDB" id="A0A418KXQ3"/>
<comment type="subcellular location">
    <subcellularLocation>
        <location evidence="2">Cell membrane</location>
    </subcellularLocation>
</comment>
<dbReference type="InterPro" id="IPR004358">
    <property type="entry name" value="Sig_transdc_His_kin-like_C"/>
</dbReference>
<dbReference type="InterPro" id="IPR003593">
    <property type="entry name" value="AAA+_ATPase"/>
</dbReference>
<dbReference type="SUPFAM" id="SSF55781">
    <property type="entry name" value="GAF domain-like"/>
    <property type="match status" value="1"/>
</dbReference>
<dbReference type="CDD" id="cd00082">
    <property type="entry name" value="HisKA"/>
    <property type="match status" value="1"/>
</dbReference>
<dbReference type="SMART" id="SM00065">
    <property type="entry name" value="GAF"/>
    <property type="match status" value="1"/>
</dbReference>
<feature type="region of interest" description="Disordered" evidence="10">
    <location>
        <begin position="1"/>
        <end position="29"/>
    </location>
</feature>
<proteinExistence type="predicted"/>
<dbReference type="Gene3D" id="3.40.50.300">
    <property type="entry name" value="P-loop containing nucleotide triphosphate hydrolases"/>
    <property type="match status" value="1"/>
</dbReference>
<keyword evidence="14" id="KW-1185">Reference proteome</keyword>
<dbReference type="GO" id="GO:0005524">
    <property type="term" value="F:ATP binding"/>
    <property type="evidence" value="ECO:0007669"/>
    <property type="project" value="UniProtKB-KW"/>
</dbReference>
<dbReference type="PANTHER" id="PTHR43790">
    <property type="entry name" value="CARBOHYDRATE TRANSPORT ATP-BINDING PROTEIN MG119-RELATED"/>
    <property type="match status" value="1"/>
</dbReference>
<dbReference type="SMART" id="SM00388">
    <property type="entry name" value="HisKA"/>
    <property type="match status" value="1"/>
</dbReference>
<keyword evidence="9" id="KW-0902">Two-component regulatory system</keyword>
<evidence type="ECO:0000256" key="1">
    <source>
        <dbReference type="ARBA" id="ARBA00000085"/>
    </source>
</evidence>
<dbReference type="EC" id="2.7.13.3" evidence="3"/>
<evidence type="ECO:0000256" key="5">
    <source>
        <dbReference type="ARBA" id="ARBA00022679"/>
    </source>
</evidence>
<accession>A0A418KXQ3</accession>
<dbReference type="PANTHER" id="PTHR43790:SF8">
    <property type="entry name" value="SUGAR ABC TRANSPORTER ATP-BINDING PROTEIN"/>
    <property type="match status" value="1"/>
</dbReference>
<feature type="compositionally biased region" description="Basic and acidic residues" evidence="10">
    <location>
        <begin position="7"/>
        <end position="28"/>
    </location>
</feature>
<comment type="caution">
    <text evidence="13">The sequence shown here is derived from an EMBL/GenBank/DDBJ whole genome shotgun (WGS) entry which is preliminary data.</text>
</comment>
<reference evidence="13 14" key="1">
    <citation type="submission" date="2018-09" db="EMBL/GenBank/DDBJ databases">
        <title>Isolation, diversity and antifungal activity of actinobacteria from wheat.</title>
        <authorList>
            <person name="Han C."/>
        </authorList>
    </citation>
    <scope>NUCLEOTIDE SEQUENCE [LARGE SCALE GENOMIC DNA]</scope>
    <source>
        <strain evidence="13 14">NEAU-YY265</strain>
    </source>
</reference>
<dbReference type="Pfam" id="PF02518">
    <property type="entry name" value="HATPase_c"/>
    <property type="match status" value="1"/>
</dbReference>
<dbReference type="Gene3D" id="3.30.565.10">
    <property type="entry name" value="Histidine kinase-like ATPase, C-terminal domain"/>
    <property type="match status" value="1"/>
</dbReference>
<dbReference type="PROSITE" id="PS50893">
    <property type="entry name" value="ABC_TRANSPORTER_2"/>
    <property type="match status" value="1"/>
</dbReference>
<organism evidence="13 14">
    <name type="scientific">Jiangella rhizosphaerae</name>
    <dbReference type="NCBI Taxonomy" id="2293569"/>
    <lineage>
        <taxon>Bacteria</taxon>
        <taxon>Bacillati</taxon>
        <taxon>Actinomycetota</taxon>
        <taxon>Actinomycetes</taxon>
        <taxon>Jiangellales</taxon>
        <taxon>Jiangellaceae</taxon>
        <taxon>Jiangella</taxon>
    </lineage>
</organism>
<dbReference type="SMART" id="SM00387">
    <property type="entry name" value="HATPase_c"/>
    <property type="match status" value="1"/>
</dbReference>
<keyword evidence="6" id="KW-0547">Nucleotide-binding</keyword>
<dbReference type="InterPro" id="IPR027417">
    <property type="entry name" value="P-loop_NTPase"/>
</dbReference>
<feature type="domain" description="ABC transporter" evidence="12">
    <location>
        <begin position="35"/>
        <end position="267"/>
    </location>
</feature>